<feature type="signal peptide" evidence="1">
    <location>
        <begin position="1"/>
        <end position="24"/>
    </location>
</feature>
<proteinExistence type="predicted"/>
<protein>
    <submittedName>
        <fullName evidence="2">Protein with an N-terminal beta-propellor repeat domain protein</fullName>
    </submittedName>
</protein>
<evidence type="ECO:0000256" key="1">
    <source>
        <dbReference type="SAM" id="SignalP"/>
    </source>
</evidence>
<accession>A0A023BYQ5</accession>
<feature type="chain" id="PRO_5001512479" evidence="1">
    <location>
        <begin position="25"/>
        <end position="454"/>
    </location>
</feature>
<dbReference type="OrthoDB" id="9811934at2"/>
<dbReference type="PANTHER" id="PTHR42754:SF1">
    <property type="entry name" value="LIPOPROTEIN"/>
    <property type="match status" value="1"/>
</dbReference>
<dbReference type="eggNOG" id="COG1520">
    <property type="taxonomic scope" value="Bacteria"/>
</dbReference>
<dbReference type="RefSeq" id="WP_034240302.1">
    <property type="nucleotide sequence ID" value="NZ_AQRA01000002.1"/>
</dbReference>
<dbReference type="PROSITE" id="PS51257">
    <property type="entry name" value="PROKAR_LIPOPROTEIN"/>
    <property type="match status" value="1"/>
</dbReference>
<evidence type="ECO:0000313" key="3">
    <source>
        <dbReference type="Proteomes" id="UP000023541"/>
    </source>
</evidence>
<gene>
    <name evidence="2" type="ORF">ATO12_10420</name>
</gene>
<organism evidence="2 3">
    <name type="scientific">Aquimarina atlantica</name>
    <dbReference type="NCBI Taxonomy" id="1317122"/>
    <lineage>
        <taxon>Bacteria</taxon>
        <taxon>Pseudomonadati</taxon>
        <taxon>Bacteroidota</taxon>
        <taxon>Flavobacteriia</taxon>
        <taxon>Flavobacteriales</taxon>
        <taxon>Flavobacteriaceae</taxon>
        <taxon>Aquimarina</taxon>
    </lineage>
</organism>
<dbReference type="Proteomes" id="UP000023541">
    <property type="component" value="Unassembled WGS sequence"/>
</dbReference>
<sequence>MNRSKFLFNILIICIATSILIACGSDDEDNVTPVPPLEGFLGEIDWVKTFGGSNEDNALSVVETTDGGYVIAGYTQSIDGDITDKTAPDSDYWLLKITKEGEILWSKTYGGSGDERGEKIIQTTDGGYAMVGYSRSADEDVTANAGLQDYWIVKTDASGGIQWEKSFGFPGIDRAFSVVQTRDGGYFITGFLDVTASGGEGNDNKSGFSKHGVGEFWGIKLNASGEKEWRRFFGGTNNDRSYDVVQTQDDGFIMIGSSESVDFDITNSKGSYDFWAVKINKEGTKLWEKSFGGSEIDVGYAIAATGDGKFLIVGDSRSVDGDISSANGNADLWLIQIDGNGNLLWEKSLGGTAFDTGRAIAKMQNGGFVITGNSRSNDIDVGQNKGQSDVWSMIITINGEVQWKLASGGSQAEFGEGCIETSDKKVIVVGNSESSDFDIPANKGSKDVLVIKYK</sequence>
<evidence type="ECO:0000313" key="2">
    <source>
        <dbReference type="EMBL" id="EZH75130.1"/>
    </source>
</evidence>
<keyword evidence="1" id="KW-0732">Signal</keyword>
<dbReference type="AlphaFoldDB" id="A0A023BYQ5"/>
<keyword evidence="3" id="KW-1185">Reference proteome</keyword>
<dbReference type="PANTHER" id="PTHR42754">
    <property type="entry name" value="ENDOGLUCANASE"/>
    <property type="match status" value="1"/>
</dbReference>
<dbReference type="InterPro" id="IPR011047">
    <property type="entry name" value="Quinoprotein_ADH-like_sf"/>
</dbReference>
<reference evidence="2 3" key="1">
    <citation type="submission" date="2014-04" db="EMBL/GenBank/DDBJ databases">
        <title>Aquimarina sp. 22II-S11-z7 Genome Sequencing.</title>
        <authorList>
            <person name="Lai Q."/>
        </authorList>
    </citation>
    <scope>NUCLEOTIDE SEQUENCE [LARGE SCALE GENOMIC DNA]</scope>
    <source>
        <strain evidence="2 3">22II-S11-z7</strain>
    </source>
</reference>
<comment type="caution">
    <text evidence="2">The sequence shown here is derived from an EMBL/GenBank/DDBJ whole genome shotgun (WGS) entry which is preliminary data.</text>
</comment>
<dbReference type="SUPFAM" id="SSF50998">
    <property type="entry name" value="Quinoprotein alcohol dehydrogenase-like"/>
    <property type="match status" value="1"/>
</dbReference>
<dbReference type="STRING" id="1317122.ATO12_10420"/>
<name>A0A023BYQ5_9FLAO</name>
<dbReference type="EMBL" id="AQRA01000002">
    <property type="protein sequence ID" value="EZH75130.1"/>
    <property type="molecule type" value="Genomic_DNA"/>
</dbReference>